<accession>A0AAW1UY58</accession>
<dbReference type="SUPFAM" id="SSF54236">
    <property type="entry name" value="Ubiquitin-like"/>
    <property type="match status" value="1"/>
</dbReference>
<dbReference type="InterPro" id="IPR035963">
    <property type="entry name" value="FERM_2"/>
</dbReference>
<dbReference type="GO" id="GO:0030182">
    <property type="term" value="P:neuron differentiation"/>
    <property type="evidence" value="ECO:0007669"/>
    <property type="project" value="UniProtKB-ARBA"/>
</dbReference>
<feature type="domain" description="FERM" evidence="11">
    <location>
        <begin position="1"/>
        <end position="290"/>
    </location>
</feature>
<dbReference type="InterPro" id="IPR019748">
    <property type="entry name" value="FERM_central"/>
</dbReference>
<evidence type="ECO:0000256" key="7">
    <source>
        <dbReference type="ARBA" id="ARBA00023212"/>
    </source>
</evidence>
<comment type="subcellular location">
    <subcellularLocation>
        <location evidence="3">Cell junction</location>
        <location evidence="3">Adherens junction</location>
    </subcellularLocation>
    <subcellularLocation>
        <location evidence="1">Cell membrane</location>
        <topology evidence="1">Peripheral membrane protein</topology>
    </subcellularLocation>
    <subcellularLocation>
        <location evidence="9">Cell projection</location>
        <location evidence="9">Rhabdomere</location>
    </subcellularLocation>
    <subcellularLocation>
        <location evidence="2">Cytoplasm</location>
        <location evidence="2">Cytoskeleton</location>
    </subcellularLocation>
</comment>
<dbReference type="InterPro" id="IPR029071">
    <property type="entry name" value="Ubiquitin-like_domsf"/>
</dbReference>
<keyword evidence="5" id="KW-0965">Cell junction</keyword>
<dbReference type="InterPro" id="IPR019749">
    <property type="entry name" value="Band_41_domain"/>
</dbReference>
<evidence type="ECO:0000256" key="3">
    <source>
        <dbReference type="ARBA" id="ARBA00004536"/>
    </source>
</evidence>
<keyword evidence="13" id="KW-1185">Reference proteome</keyword>
<dbReference type="GO" id="GO:0005886">
    <property type="term" value="C:plasma membrane"/>
    <property type="evidence" value="ECO:0007669"/>
    <property type="project" value="UniProtKB-SubCell"/>
</dbReference>
<keyword evidence="7" id="KW-0963">Cytoplasm</keyword>
<sequence length="556" mass="65764">MKVIVKSILAETELDAPPKSLFREIYVMICKSLGLQETWYFGLCYQPSSNSDFVWLDKSKKALKDLPAATKSLHFRIKYYPEDVGNELIENITIKIFYTDVKAAILSSAIFCPGDTAALLASYSLQVKHGDYHEEQHGEEFFSKQTLLPDRVIKQHDLDVYTWTESITSMWKKLSRMDPEDGMIEYLKLVQNLNMYGVTYFSIKNKKGTQLMLGVNALGLDIYKPEDQLNPQISFPWSEIKHLTFRDTKFIIKPVDRKSPDFTFFTVSGRTSKQILNLGVGNHQLYVRRRKPEAPEIARLREKAMSVREMRAKHKDKLNFERNAREASMRREVEYKRQLKKMQLELEQSRQHLQEANQIIQQLQNQLQELHQAKKELELEQRELKNMMARLQDEKHMEEEERLKLEKEIQEKLRLVQKIQDEVTAKDEETRKLQAQVEEARRKEEELKRQQKKAEEEREKERARLEEEARKREAELEVIPDSANTQLPETVMVNEKLQEQLKVLQNKLEDSFKKEEETTLDKIHRMNILEGRDKYKTLADIRRGNTVRRIELFENM</sequence>
<keyword evidence="7" id="KW-0206">Cytoskeleton</keyword>
<dbReference type="Gene3D" id="2.30.29.30">
    <property type="entry name" value="Pleckstrin-homology domain (PH domain)/Phosphotyrosine-binding domain (PTB)"/>
    <property type="match status" value="1"/>
</dbReference>
<dbReference type="Pfam" id="PF00373">
    <property type="entry name" value="FERM_M"/>
    <property type="match status" value="1"/>
</dbReference>
<dbReference type="InterPro" id="IPR041789">
    <property type="entry name" value="ERM_FERM_C"/>
</dbReference>
<evidence type="ECO:0000256" key="1">
    <source>
        <dbReference type="ARBA" id="ARBA00004202"/>
    </source>
</evidence>
<dbReference type="Pfam" id="PF00769">
    <property type="entry name" value="ERM_C"/>
    <property type="match status" value="1"/>
</dbReference>
<name>A0AAW1UY58_9CUCU</name>
<dbReference type="PANTHER" id="PTHR23281">
    <property type="entry name" value="MERLIN/MOESIN/EZRIN/RADIXIN"/>
    <property type="match status" value="1"/>
</dbReference>
<dbReference type="GO" id="GO:0016028">
    <property type="term" value="C:rhabdomere"/>
    <property type="evidence" value="ECO:0007669"/>
    <property type="project" value="UniProtKB-SubCell"/>
</dbReference>
<evidence type="ECO:0000256" key="9">
    <source>
        <dbReference type="ARBA" id="ARBA00043944"/>
    </source>
</evidence>
<evidence type="ECO:0000256" key="2">
    <source>
        <dbReference type="ARBA" id="ARBA00004245"/>
    </source>
</evidence>
<evidence type="ECO:0000256" key="4">
    <source>
        <dbReference type="ARBA" id="ARBA00022475"/>
    </source>
</evidence>
<dbReference type="InterPro" id="IPR011993">
    <property type="entry name" value="PH-like_dom_sf"/>
</dbReference>
<dbReference type="SUPFAM" id="SSF50729">
    <property type="entry name" value="PH domain-like"/>
    <property type="match status" value="1"/>
</dbReference>
<reference evidence="12 13" key="1">
    <citation type="submission" date="2023-03" db="EMBL/GenBank/DDBJ databases">
        <title>Genome insight into feeding habits of ladybird beetles.</title>
        <authorList>
            <person name="Li H.-S."/>
            <person name="Huang Y.-H."/>
            <person name="Pang H."/>
        </authorList>
    </citation>
    <scope>NUCLEOTIDE SEQUENCE [LARGE SCALE GENOMIC DNA]</scope>
    <source>
        <strain evidence="12">SYSU_2023b</strain>
        <tissue evidence="12">Whole body</tissue>
    </source>
</reference>
<evidence type="ECO:0000313" key="12">
    <source>
        <dbReference type="EMBL" id="KAK9884776.1"/>
    </source>
</evidence>
<dbReference type="InterPro" id="IPR014352">
    <property type="entry name" value="FERM/acyl-CoA-bd_prot_sf"/>
</dbReference>
<organism evidence="12 13">
    <name type="scientific">Henosepilachna vigintioctopunctata</name>
    <dbReference type="NCBI Taxonomy" id="420089"/>
    <lineage>
        <taxon>Eukaryota</taxon>
        <taxon>Metazoa</taxon>
        <taxon>Ecdysozoa</taxon>
        <taxon>Arthropoda</taxon>
        <taxon>Hexapoda</taxon>
        <taxon>Insecta</taxon>
        <taxon>Pterygota</taxon>
        <taxon>Neoptera</taxon>
        <taxon>Endopterygota</taxon>
        <taxon>Coleoptera</taxon>
        <taxon>Polyphaga</taxon>
        <taxon>Cucujiformia</taxon>
        <taxon>Coccinelloidea</taxon>
        <taxon>Coccinellidae</taxon>
        <taxon>Epilachninae</taxon>
        <taxon>Epilachnini</taxon>
        <taxon>Henosepilachna</taxon>
    </lineage>
</organism>
<dbReference type="PRINTS" id="PR00935">
    <property type="entry name" value="BAND41"/>
</dbReference>
<dbReference type="CDD" id="cd13194">
    <property type="entry name" value="FERM_C_ERM"/>
    <property type="match status" value="1"/>
</dbReference>
<evidence type="ECO:0000256" key="5">
    <source>
        <dbReference type="ARBA" id="ARBA00022949"/>
    </source>
</evidence>
<dbReference type="Pfam" id="PF09380">
    <property type="entry name" value="FERM_C"/>
    <property type="match status" value="1"/>
</dbReference>
<evidence type="ECO:0000313" key="13">
    <source>
        <dbReference type="Proteomes" id="UP001431783"/>
    </source>
</evidence>
<dbReference type="SMART" id="SM01196">
    <property type="entry name" value="FERM_C"/>
    <property type="match status" value="1"/>
</dbReference>
<keyword evidence="6" id="KW-0472">Membrane</keyword>
<dbReference type="Pfam" id="PF20492">
    <property type="entry name" value="ERM_helical"/>
    <property type="match status" value="1"/>
</dbReference>
<dbReference type="PROSITE" id="PS50057">
    <property type="entry name" value="FERM_3"/>
    <property type="match status" value="1"/>
</dbReference>
<proteinExistence type="predicted"/>
<dbReference type="InterPro" id="IPR018980">
    <property type="entry name" value="FERM_PH-like_C"/>
</dbReference>
<dbReference type="Proteomes" id="UP001431783">
    <property type="component" value="Unassembled WGS sequence"/>
</dbReference>
<dbReference type="SUPFAM" id="SSF48678">
    <property type="entry name" value="Moesin tail domain"/>
    <property type="match status" value="1"/>
</dbReference>
<dbReference type="InterPro" id="IPR018979">
    <property type="entry name" value="FERM_N"/>
</dbReference>
<evidence type="ECO:0000256" key="6">
    <source>
        <dbReference type="ARBA" id="ARBA00023136"/>
    </source>
</evidence>
<keyword evidence="8" id="KW-0966">Cell projection</keyword>
<dbReference type="PIRSF" id="PIRSF002305">
    <property type="entry name" value="ERM"/>
    <property type="match status" value="1"/>
</dbReference>
<evidence type="ECO:0000256" key="10">
    <source>
        <dbReference type="SAM" id="MobiDB-lite"/>
    </source>
</evidence>
<dbReference type="GO" id="GO:0005856">
    <property type="term" value="C:cytoskeleton"/>
    <property type="evidence" value="ECO:0007669"/>
    <property type="project" value="UniProtKB-SubCell"/>
</dbReference>
<comment type="caution">
    <text evidence="12">The sequence shown here is derived from an EMBL/GenBank/DDBJ whole genome shotgun (WGS) entry which is preliminary data.</text>
</comment>
<dbReference type="InterPro" id="IPR000798">
    <property type="entry name" value="Ez/rad/moesin-like"/>
</dbReference>
<gene>
    <name evidence="12" type="ORF">WA026_009006</name>
</gene>
<dbReference type="InterPro" id="IPR000299">
    <property type="entry name" value="FERM_domain"/>
</dbReference>
<protein>
    <recommendedName>
        <fullName evidence="11">FERM domain-containing protein</fullName>
    </recommendedName>
</protein>
<dbReference type="Gene3D" id="1.20.80.10">
    <property type="match status" value="1"/>
</dbReference>
<evidence type="ECO:0000256" key="8">
    <source>
        <dbReference type="ARBA" id="ARBA00023273"/>
    </source>
</evidence>
<keyword evidence="4" id="KW-1003">Cell membrane</keyword>
<dbReference type="SUPFAM" id="SSF47031">
    <property type="entry name" value="Second domain of FERM"/>
    <property type="match status" value="1"/>
</dbReference>
<dbReference type="PRINTS" id="PR00661">
    <property type="entry name" value="ERMFAMILY"/>
</dbReference>
<dbReference type="InterPro" id="IPR011174">
    <property type="entry name" value="ERM"/>
</dbReference>
<dbReference type="AlphaFoldDB" id="A0AAW1UY58"/>
<dbReference type="InterPro" id="IPR008954">
    <property type="entry name" value="Moesin_tail_sf"/>
</dbReference>
<dbReference type="Gene3D" id="3.10.20.90">
    <property type="entry name" value="Phosphatidylinositol 3-kinase Catalytic Subunit, Chain A, domain 1"/>
    <property type="match status" value="1"/>
</dbReference>
<evidence type="ECO:0000259" key="11">
    <source>
        <dbReference type="PROSITE" id="PS50057"/>
    </source>
</evidence>
<dbReference type="GO" id="GO:0009887">
    <property type="term" value="P:animal organ morphogenesis"/>
    <property type="evidence" value="ECO:0007669"/>
    <property type="project" value="UniProtKB-ARBA"/>
</dbReference>
<dbReference type="CDD" id="cd14473">
    <property type="entry name" value="FERM_B-lobe"/>
    <property type="match status" value="1"/>
</dbReference>
<dbReference type="GO" id="GO:0003779">
    <property type="term" value="F:actin binding"/>
    <property type="evidence" value="ECO:0007669"/>
    <property type="project" value="InterPro"/>
</dbReference>
<dbReference type="SMART" id="SM00295">
    <property type="entry name" value="B41"/>
    <property type="match status" value="1"/>
</dbReference>
<dbReference type="Pfam" id="PF09379">
    <property type="entry name" value="FERM_N"/>
    <property type="match status" value="1"/>
</dbReference>
<dbReference type="InterPro" id="IPR011259">
    <property type="entry name" value="ERM_C_dom"/>
</dbReference>
<feature type="region of interest" description="Disordered" evidence="10">
    <location>
        <begin position="442"/>
        <end position="467"/>
    </location>
</feature>
<dbReference type="EMBL" id="JARQZJ010000094">
    <property type="protein sequence ID" value="KAK9884776.1"/>
    <property type="molecule type" value="Genomic_DNA"/>
</dbReference>
<dbReference type="Gene3D" id="6.10.360.10">
    <property type="match status" value="1"/>
</dbReference>
<dbReference type="InterPro" id="IPR046810">
    <property type="entry name" value="ERM_helical"/>
</dbReference>
<dbReference type="GO" id="GO:0005912">
    <property type="term" value="C:adherens junction"/>
    <property type="evidence" value="ECO:0007669"/>
    <property type="project" value="UniProtKB-SubCell"/>
</dbReference>